<feature type="region of interest" description="Disordered" evidence="1">
    <location>
        <begin position="33"/>
        <end position="52"/>
    </location>
</feature>
<evidence type="ECO:0000313" key="2">
    <source>
        <dbReference type="EMBL" id="CAA9302560.1"/>
    </source>
</evidence>
<name>A0A6J4KCZ7_9CHLR</name>
<gene>
    <name evidence="2" type="ORF">AVDCRST_MAG93-4708</name>
</gene>
<proteinExistence type="predicted"/>
<sequence length="52" mass="5181">DDAGSAASAGGIDLVRAAASRKGDWVVNLATATPSESETVSLQTQDSSAECI</sequence>
<dbReference type="EMBL" id="CADCTR010001585">
    <property type="protein sequence ID" value="CAA9302560.1"/>
    <property type="molecule type" value="Genomic_DNA"/>
</dbReference>
<dbReference type="AlphaFoldDB" id="A0A6J4KCZ7"/>
<feature type="non-terminal residue" evidence="2">
    <location>
        <position position="1"/>
    </location>
</feature>
<accession>A0A6J4KCZ7</accession>
<organism evidence="2">
    <name type="scientific">uncultured Chloroflexia bacterium</name>
    <dbReference type="NCBI Taxonomy" id="1672391"/>
    <lineage>
        <taxon>Bacteria</taxon>
        <taxon>Bacillati</taxon>
        <taxon>Chloroflexota</taxon>
        <taxon>Chloroflexia</taxon>
        <taxon>environmental samples</taxon>
    </lineage>
</organism>
<reference evidence="2" key="1">
    <citation type="submission" date="2020-02" db="EMBL/GenBank/DDBJ databases">
        <authorList>
            <person name="Meier V. D."/>
        </authorList>
    </citation>
    <scope>NUCLEOTIDE SEQUENCE</scope>
    <source>
        <strain evidence="2">AVDCRST_MAG93</strain>
    </source>
</reference>
<evidence type="ECO:0000256" key="1">
    <source>
        <dbReference type="SAM" id="MobiDB-lite"/>
    </source>
</evidence>
<feature type="non-terminal residue" evidence="2">
    <location>
        <position position="52"/>
    </location>
</feature>
<protein>
    <submittedName>
        <fullName evidence="2">Uncharacterized protein</fullName>
    </submittedName>
</protein>